<keyword evidence="2" id="KW-1133">Transmembrane helix</keyword>
<dbReference type="GeneID" id="95510554"/>
<evidence type="ECO:0000256" key="1">
    <source>
        <dbReference type="SAM" id="MobiDB-lite"/>
    </source>
</evidence>
<dbReference type="Proteomes" id="UP000182375">
    <property type="component" value="Unassembled WGS sequence"/>
</dbReference>
<proteinExistence type="predicted"/>
<dbReference type="Gene3D" id="3.40.50.300">
    <property type="entry name" value="P-loop containing nucleotide triphosphate hydrolases"/>
    <property type="match status" value="1"/>
</dbReference>
<feature type="domain" description="NACHT" evidence="3">
    <location>
        <begin position="131"/>
        <end position="297"/>
    </location>
</feature>
<evidence type="ECO:0000313" key="4">
    <source>
        <dbReference type="EMBL" id="SEC15953.1"/>
    </source>
</evidence>
<keyword evidence="2" id="KW-0472">Membrane</keyword>
<dbReference type="EMBL" id="FNTD01000004">
    <property type="protein sequence ID" value="SEC15953.1"/>
    <property type="molecule type" value="Genomic_DNA"/>
</dbReference>
<keyword evidence="2" id="KW-0812">Transmembrane</keyword>
<name>A0A1H4Q8J6_9ACTN</name>
<feature type="region of interest" description="Disordered" evidence="1">
    <location>
        <begin position="1"/>
        <end position="26"/>
    </location>
</feature>
<dbReference type="SUPFAM" id="SSF52540">
    <property type="entry name" value="P-loop containing nucleoside triphosphate hydrolases"/>
    <property type="match status" value="1"/>
</dbReference>
<dbReference type="InterPro" id="IPR027417">
    <property type="entry name" value="P-loop_NTPase"/>
</dbReference>
<accession>A0A1H4Q8J6</accession>
<feature type="transmembrane region" description="Helical" evidence="2">
    <location>
        <begin position="577"/>
        <end position="605"/>
    </location>
</feature>
<dbReference type="STRING" id="67331.SAMN04490357_1332"/>
<gene>
    <name evidence="4" type="ORF">SAMN04490357_1332</name>
</gene>
<feature type="transmembrane region" description="Helical" evidence="2">
    <location>
        <begin position="452"/>
        <end position="470"/>
    </location>
</feature>
<evidence type="ECO:0000256" key="2">
    <source>
        <dbReference type="SAM" id="Phobius"/>
    </source>
</evidence>
<reference evidence="4 5" key="1">
    <citation type="submission" date="2016-10" db="EMBL/GenBank/DDBJ databases">
        <authorList>
            <person name="de Groot N.N."/>
        </authorList>
    </citation>
    <scope>NUCLEOTIDE SEQUENCE [LARGE SCALE GENOMIC DNA]</scope>
    <source>
        <strain evidence="4 5">DSM 40306</strain>
    </source>
</reference>
<feature type="transmembrane region" description="Helical" evidence="2">
    <location>
        <begin position="423"/>
        <end position="446"/>
    </location>
</feature>
<evidence type="ECO:0000259" key="3">
    <source>
        <dbReference type="Pfam" id="PF05729"/>
    </source>
</evidence>
<sequence>MEPRAQRQTKAHRVRTRSRSIPGDTPTTLQVDNRFSGTITNGYLIQAGNVFIRHLPGPRDWAAELARQVLHLEGTECRRLLGHSLQRIDLSYTLVAQPGREARKAGPAGRQLTEAADTPGVARYYRELDPRRLVITGAGGAGKTVLAMELMIALLQDRGADDPVPVRIPLADWPSGVGFADFLTDYLHKTYRWTKRKARRLVGEQRVLPVLDGLDEMDPPLANGRPDPAAPRARAALRAINGLHTGLQHDAVILTCRSEAYDALAQGQYDPEARRLLDAARVEVEPIERATALGYLTERAAEQDRWQPLLKRLAAQPRSPLARLLSTPWRLCLVARSYATDGDPAELTRFRNAEQLDRHLLNRYIPALLKPDPALPAATARHHPANVHRWLHQLARHLETAGGGTESRAVLTLHELWRMRPQLALRVQTSVILLVGAIFGLLAPYLPLDHPADADLVSTMWVWELLALGFSRTRFARRPRSLRLGMTGWTWPALVFVLLMAVGGAAFLHRFFPGHLPPVSAVLMPLSALAAASYVNPSKPARSPRTVLREDLVAGVVGGLLTGVGAPFGFGHDAHDIAVLAVAEGVFITLTFTGGLYQLHLAFVLASRRLLPLRLGSFLDWATGLGLLRLAGPAYQFRHRELQAWLAANPHPLTSDA</sequence>
<dbReference type="AlphaFoldDB" id="A0A1H4Q8J6"/>
<dbReference type="RefSeq" id="WP_074991352.1">
    <property type="nucleotide sequence ID" value="NZ_FNTD01000004.1"/>
</dbReference>
<dbReference type="InterPro" id="IPR007111">
    <property type="entry name" value="NACHT_NTPase"/>
</dbReference>
<feature type="compositionally biased region" description="Basic residues" evidence="1">
    <location>
        <begin position="7"/>
        <end position="18"/>
    </location>
</feature>
<organism evidence="4 5">
    <name type="scientific">Streptomyces misionensis</name>
    <dbReference type="NCBI Taxonomy" id="67331"/>
    <lineage>
        <taxon>Bacteria</taxon>
        <taxon>Bacillati</taxon>
        <taxon>Actinomycetota</taxon>
        <taxon>Actinomycetes</taxon>
        <taxon>Kitasatosporales</taxon>
        <taxon>Streptomycetaceae</taxon>
        <taxon>Streptomyces</taxon>
    </lineage>
</organism>
<evidence type="ECO:0000313" key="5">
    <source>
        <dbReference type="Proteomes" id="UP000182375"/>
    </source>
</evidence>
<feature type="transmembrane region" description="Helical" evidence="2">
    <location>
        <begin position="491"/>
        <end position="512"/>
    </location>
</feature>
<feature type="transmembrane region" description="Helical" evidence="2">
    <location>
        <begin position="518"/>
        <end position="536"/>
    </location>
</feature>
<protein>
    <submittedName>
        <fullName evidence="4">NACHT domain-containing protein</fullName>
    </submittedName>
</protein>
<dbReference type="Pfam" id="PF05729">
    <property type="entry name" value="NACHT"/>
    <property type="match status" value="1"/>
</dbReference>
<feature type="transmembrane region" description="Helical" evidence="2">
    <location>
        <begin position="552"/>
        <end position="571"/>
    </location>
</feature>